<dbReference type="PANTHER" id="PTHR43179:SF7">
    <property type="entry name" value="RHAMNOSYLTRANSFERASE WBBL"/>
    <property type="match status" value="1"/>
</dbReference>
<dbReference type="CDD" id="cd04186">
    <property type="entry name" value="GT_2_like_c"/>
    <property type="match status" value="1"/>
</dbReference>
<dbReference type="OrthoDB" id="9801954at2"/>
<dbReference type="RefSeq" id="WP_161859259.1">
    <property type="nucleotide sequence ID" value="NZ_JACHHR010000003.1"/>
</dbReference>
<organism evidence="2 5">
    <name type="scientific">Microbulbifer hydrolyticus</name>
    <dbReference type="NCBI Taxonomy" id="48074"/>
    <lineage>
        <taxon>Bacteria</taxon>
        <taxon>Pseudomonadati</taxon>
        <taxon>Pseudomonadota</taxon>
        <taxon>Gammaproteobacteria</taxon>
        <taxon>Cellvibrionales</taxon>
        <taxon>Microbulbiferaceae</taxon>
        <taxon>Microbulbifer</taxon>
    </lineage>
</organism>
<dbReference type="Proteomes" id="UP000464675">
    <property type="component" value="Chromosome"/>
</dbReference>
<dbReference type="Pfam" id="PF00535">
    <property type="entry name" value="Glycos_transf_2"/>
    <property type="match status" value="1"/>
</dbReference>
<dbReference type="AlphaFoldDB" id="A0A6P1TD74"/>
<keyword evidence="4" id="KW-1185">Reference proteome</keyword>
<gene>
    <name evidence="3" type="ORF">GTQ55_13780</name>
    <name evidence="2" type="ORF">HNQ53_002525</name>
</gene>
<dbReference type="Gene3D" id="3.90.550.10">
    <property type="entry name" value="Spore Coat Polysaccharide Biosynthesis Protein SpsA, Chain A"/>
    <property type="match status" value="1"/>
</dbReference>
<protein>
    <submittedName>
        <fullName evidence="2 3">Glycosyltransferase</fullName>
    </submittedName>
</protein>
<dbReference type="EMBL" id="JACHHR010000003">
    <property type="protein sequence ID" value="MBB5212300.1"/>
    <property type="molecule type" value="Genomic_DNA"/>
</dbReference>
<evidence type="ECO:0000313" key="5">
    <source>
        <dbReference type="Proteomes" id="UP000563601"/>
    </source>
</evidence>
<evidence type="ECO:0000259" key="1">
    <source>
        <dbReference type="Pfam" id="PF00535"/>
    </source>
</evidence>
<dbReference type="SUPFAM" id="SSF53448">
    <property type="entry name" value="Nucleotide-diphospho-sugar transferases"/>
    <property type="match status" value="1"/>
</dbReference>
<dbReference type="PANTHER" id="PTHR43179">
    <property type="entry name" value="RHAMNOSYLTRANSFERASE WBBL"/>
    <property type="match status" value="1"/>
</dbReference>
<evidence type="ECO:0000313" key="2">
    <source>
        <dbReference type="EMBL" id="MBB5212300.1"/>
    </source>
</evidence>
<reference evidence="2 5" key="2">
    <citation type="submission" date="2020-08" db="EMBL/GenBank/DDBJ databases">
        <title>Genomic Encyclopedia of Type Strains, Phase IV (KMG-IV): sequencing the most valuable type-strain genomes for metagenomic binning, comparative biology and taxonomic classification.</title>
        <authorList>
            <person name="Goeker M."/>
        </authorList>
    </citation>
    <scope>NUCLEOTIDE SEQUENCE [LARGE SCALE GENOMIC DNA]</scope>
    <source>
        <strain evidence="2 5">DSM 11525</strain>
    </source>
</reference>
<name>A0A6P1TD74_9GAMM</name>
<accession>A0A6P1TD74</accession>
<dbReference type="InterPro" id="IPR029044">
    <property type="entry name" value="Nucleotide-diphossugar_trans"/>
</dbReference>
<evidence type="ECO:0000313" key="4">
    <source>
        <dbReference type="Proteomes" id="UP000464675"/>
    </source>
</evidence>
<proteinExistence type="predicted"/>
<feature type="domain" description="Glycosyltransferase 2-like" evidence="1">
    <location>
        <begin position="397"/>
        <end position="518"/>
    </location>
</feature>
<evidence type="ECO:0000313" key="3">
    <source>
        <dbReference type="EMBL" id="QHQ39947.1"/>
    </source>
</evidence>
<dbReference type="EMBL" id="CP047491">
    <property type="protein sequence ID" value="QHQ39947.1"/>
    <property type="molecule type" value="Genomic_DNA"/>
</dbReference>
<reference evidence="3 4" key="1">
    <citation type="submission" date="2020-01" db="EMBL/GenBank/DDBJ databases">
        <title>The possibility of degradation of plastic by Microbulbifer hydrolyticus IRE-31.</title>
        <authorList>
            <person name="Liu L."/>
        </authorList>
    </citation>
    <scope>NUCLEOTIDE SEQUENCE [LARGE SCALE GENOMIC DNA]</scope>
    <source>
        <strain evidence="3 4">IRE-31</strain>
    </source>
</reference>
<sequence>MLEVEVESDQSFMDGAFELARTTTGRSRTFRLPLRSGRLAKRLIWLRHRDEQLRFVPMCCDGAVTIRKLSLVRVSLPFALNRMGARLSRRYLPVPSRLVNRWVAYDLTFHPNGARVSYGEWMRRIEPALWPEQSIAADGVQFVVVVPLCEGQSEISGLSRTLESVFAQKRIKKDLCSAQILLDRGVSEDFRAAVTALVAQYPRAAVGELSAKVSLAALLPAGAHAVICPPSGVLASAALGCFAEVLPQMPDARLIYSDEDSISAAGRRAAPQFKSGWNPDLLYSGNYIGDFFLLTSRCVSELGAVDFSSPAWNLDLLLRVERLANGREGSILHIPRVLRHRFFDIGRGAGTSPEREREVLEAHFTASGREGVAVDSHKVSGLRSVHWPVGEKPPLVSLLIPTRDMLPVLKLCVDSILEKTTYRNYEILILDNQSVEPGTLAYFAELEQRPNIRILRYDAPFNYSAINNFGVRHARGDIIGLVNNDIEVINPEWLGEMVGHVRRETVGCVGAKLFYGDGRIQHAGVVVGLGGLAGHVHKFLPADAPGYMNRLQATQAFSAVTAACLLVRKSVFETVGGLNERDLQVAFNDVDLCLKVQKAGYRNIWTPHAKLYHHESVSRGIDNTREKRARFERESRYLRAAWPEFLDNPGRDPYYSPFLTHVGEDFSLGLNEKRDIPLYR</sequence>
<dbReference type="Proteomes" id="UP000563601">
    <property type="component" value="Unassembled WGS sequence"/>
</dbReference>
<dbReference type="InterPro" id="IPR001173">
    <property type="entry name" value="Glyco_trans_2-like"/>
</dbReference>